<proteinExistence type="predicted"/>
<evidence type="ECO:0000313" key="2">
    <source>
        <dbReference type="EMBL" id="RXG27606.1"/>
    </source>
</evidence>
<dbReference type="Proteomes" id="UP000290608">
    <property type="component" value="Unassembled WGS sequence"/>
</dbReference>
<feature type="chain" id="PRO_5020486372" evidence="1">
    <location>
        <begin position="25"/>
        <end position="458"/>
    </location>
</feature>
<evidence type="ECO:0000256" key="1">
    <source>
        <dbReference type="SAM" id="SignalP"/>
    </source>
</evidence>
<reference evidence="2 3" key="1">
    <citation type="submission" date="2018-07" db="EMBL/GenBank/DDBJ databases">
        <title>Leeuwenhoekiella genomics.</title>
        <authorList>
            <person name="Tahon G."/>
            <person name="Willems A."/>
        </authorList>
    </citation>
    <scope>NUCLEOTIDE SEQUENCE [LARGE SCALE GENOMIC DNA]</scope>
    <source>
        <strain evidence="2 3">LMG 1345</strain>
    </source>
</reference>
<organism evidence="2 3">
    <name type="scientific">Leeuwenhoekiella marinoflava</name>
    <dbReference type="NCBI Taxonomy" id="988"/>
    <lineage>
        <taxon>Bacteria</taxon>
        <taxon>Pseudomonadati</taxon>
        <taxon>Bacteroidota</taxon>
        <taxon>Flavobacteriia</taxon>
        <taxon>Flavobacteriales</taxon>
        <taxon>Flavobacteriaceae</taxon>
        <taxon>Leeuwenhoekiella</taxon>
    </lineage>
</organism>
<keyword evidence="1" id="KW-0732">Signal</keyword>
<evidence type="ECO:0000313" key="3">
    <source>
        <dbReference type="Proteomes" id="UP000290608"/>
    </source>
</evidence>
<sequence length="458" mass="50319">MKFDKKYSVLLLLFSLALSMLSCKNDDDSLFSNENTTNSLAIVKMLEVRSGINKVLVKAVVDDPNVSEMMISWGDDANALSIPVDARNGADTIQQTITNLEERIYIFRAVNLDAQGNSSKEITAGAEVFGSEFQANIANRSLTSSTLLDTNLDVSFSATDLSSGIINTEIIYQNTQGETIELSIDPKRNSLNIPDYLGESPFKFRSLYVPTPTALDTIYTAYTETSFEPIPEIIFVTDDANDDEQINWLRDQGFYVSTYYNSSFDTSAQSDIDMLNDADLIIIGRSGSSGDFAGAQKTAWNSLTTPLILNSQWMARSNRLNWFDHASNPVEYAPGNDDVVNVKVNSPNDAVFTNVTLSGDNTLPWLQTPNNLLYINKTSNGEVLADSAPGEADNDDGGSVLFVRFSAETEFYDGAGESAAGPRTYFGFGIDFDGSSIYFPITAEAKEVYLQEILRLID</sequence>
<feature type="signal peptide" evidence="1">
    <location>
        <begin position="1"/>
        <end position="24"/>
    </location>
</feature>
<name>A0A4Q0PK26_9FLAO</name>
<dbReference type="EMBL" id="QOVL01000014">
    <property type="protein sequence ID" value="RXG27606.1"/>
    <property type="molecule type" value="Genomic_DNA"/>
</dbReference>
<accession>A0A4Q0PK26</accession>
<dbReference type="AlphaFoldDB" id="A0A4Q0PK26"/>
<dbReference type="STRING" id="1122159.SAMN02745246_03123"/>
<gene>
    <name evidence="2" type="ORF">DSL99_2830</name>
</gene>
<protein>
    <submittedName>
        <fullName evidence="2">Uncharacterized protein</fullName>
    </submittedName>
</protein>
<comment type="caution">
    <text evidence="2">The sequence shown here is derived from an EMBL/GenBank/DDBJ whole genome shotgun (WGS) entry which is preliminary data.</text>
</comment>
<dbReference type="RefSeq" id="WP_073100187.1">
    <property type="nucleotide sequence ID" value="NZ_JBALUR010000019.1"/>
</dbReference>
<dbReference type="Pfam" id="PF16389">
    <property type="entry name" value="DUF4998"/>
    <property type="match status" value="1"/>
</dbReference>
<dbReference type="PROSITE" id="PS51257">
    <property type="entry name" value="PROKAR_LIPOPROTEIN"/>
    <property type="match status" value="1"/>
</dbReference>